<keyword evidence="1" id="KW-0472">Membrane</keyword>
<gene>
    <name evidence="3" type="ORF">S01H1_37743</name>
</gene>
<accession>X0VM80</accession>
<dbReference type="AlphaFoldDB" id="X0VM80"/>
<feature type="non-terminal residue" evidence="3">
    <location>
        <position position="1"/>
    </location>
</feature>
<sequence length="269" mass="30324">TGRELEIFYADYKLILGLIILVLITGLLAGSYPSFYLSSFIPVKVLKTSFTSTGRNKGLLRKTLTITQFTLSIFLILCTAIIFKQLNYIKEKDLGFDKNNIIHLFHAYYLRSYEAKKNELLQHPGIISIGRSFNPLGTREGITDIDWAGKTPREEIILHPMIIDYGFMEMYGLKMIQGRYFSNKFPTDSSNYILNETAAKALGVQSPVGKQISVQDREGTIIGIVKDFHQGSLHNKIAPLVLSIGDGDYPMTIARLNPDMISETLDFIE</sequence>
<organism evidence="3">
    <name type="scientific">marine sediment metagenome</name>
    <dbReference type="NCBI Taxonomy" id="412755"/>
    <lineage>
        <taxon>unclassified sequences</taxon>
        <taxon>metagenomes</taxon>
        <taxon>ecological metagenomes</taxon>
    </lineage>
</organism>
<dbReference type="InterPro" id="IPR025857">
    <property type="entry name" value="MacB_PCD"/>
</dbReference>
<dbReference type="Pfam" id="PF12704">
    <property type="entry name" value="MacB_PCD"/>
    <property type="match status" value="1"/>
</dbReference>
<feature type="domain" description="MacB-like periplasmic core" evidence="2">
    <location>
        <begin position="163"/>
        <end position="232"/>
    </location>
</feature>
<proteinExistence type="predicted"/>
<evidence type="ECO:0000313" key="3">
    <source>
        <dbReference type="EMBL" id="GAG13583.1"/>
    </source>
</evidence>
<name>X0VM80_9ZZZZ</name>
<feature type="transmembrane region" description="Helical" evidence="1">
    <location>
        <begin position="64"/>
        <end position="83"/>
    </location>
</feature>
<evidence type="ECO:0000256" key="1">
    <source>
        <dbReference type="SAM" id="Phobius"/>
    </source>
</evidence>
<protein>
    <recommendedName>
        <fullName evidence="2">MacB-like periplasmic core domain-containing protein</fullName>
    </recommendedName>
</protein>
<reference evidence="3" key="1">
    <citation type="journal article" date="2014" name="Front. Microbiol.">
        <title>High frequency of phylogenetically diverse reductive dehalogenase-homologous genes in deep subseafloor sedimentary metagenomes.</title>
        <authorList>
            <person name="Kawai M."/>
            <person name="Futagami T."/>
            <person name="Toyoda A."/>
            <person name="Takaki Y."/>
            <person name="Nishi S."/>
            <person name="Hori S."/>
            <person name="Arai W."/>
            <person name="Tsubouchi T."/>
            <person name="Morono Y."/>
            <person name="Uchiyama I."/>
            <person name="Ito T."/>
            <person name="Fujiyama A."/>
            <person name="Inagaki F."/>
            <person name="Takami H."/>
        </authorList>
    </citation>
    <scope>NUCLEOTIDE SEQUENCE</scope>
    <source>
        <strain evidence="3">Expedition CK06-06</strain>
    </source>
</reference>
<evidence type="ECO:0000259" key="2">
    <source>
        <dbReference type="Pfam" id="PF12704"/>
    </source>
</evidence>
<comment type="caution">
    <text evidence="3">The sequence shown here is derived from an EMBL/GenBank/DDBJ whole genome shotgun (WGS) entry which is preliminary data.</text>
</comment>
<feature type="transmembrane region" description="Helical" evidence="1">
    <location>
        <begin position="12"/>
        <end position="32"/>
    </location>
</feature>
<feature type="non-terminal residue" evidence="3">
    <location>
        <position position="269"/>
    </location>
</feature>
<keyword evidence="1" id="KW-0812">Transmembrane</keyword>
<keyword evidence="1" id="KW-1133">Transmembrane helix</keyword>
<dbReference type="EMBL" id="BARS01023714">
    <property type="protein sequence ID" value="GAG13583.1"/>
    <property type="molecule type" value="Genomic_DNA"/>
</dbReference>